<dbReference type="SUPFAM" id="SSF52047">
    <property type="entry name" value="RNI-like"/>
    <property type="match status" value="1"/>
</dbReference>
<evidence type="ECO:0000313" key="3">
    <source>
        <dbReference type="Proteomes" id="UP000652219"/>
    </source>
</evidence>
<feature type="domain" description="F-box" evidence="1">
    <location>
        <begin position="4"/>
        <end position="69"/>
    </location>
</feature>
<evidence type="ECO:0000259" key="1">
    <source>
        <dbReference type="Pfam" id="PF12937"/>
    </source>
</evidence>
<accession>A0A8H6MNW1</accession>
<dbReference type="Proteomes" id="UP000652219">
    <property type="component" value="Unassembled WGS sequence"/>
</dbReference>
<sequence length="458" mass="50699">MTNITDLPAEVLREILSKLLLPPIRHLDCKTLPLFDLQEDAADGLKSAARTSRTFHAAATPLLWRHICLTPLRGSGPSAAQLLALIRFWRARPDIASYVQTVYLSSERLYQGPAVIADENVAFVSTLFAELGLRVPDHWHYEEKNTVLLAGLAILLARNVRKLDMTINSSYFFDCLPAPAEASIRLDSLKEIEVGMIGGEPDYSLIPLQMLAPKLDKLGITPVHRSHGLVDWSKITCLNLGYYNMHEAHLVSIIESCGELVDFECLAVRGPLEPQGIMTALSRHSNSLRRLVIDLGSLRDLGMGIGPLSMFSKVEKLAISSANIGSGDACTLQALPESLRALVITDYPKEDEGAEIEWLAEQTGMGKYPNLKQVWLPEWQCDFEHSGPCRGSYVGYDHEFIPGLELNQPEWGDDEDREFDGDGCDGGETVHDLRTAFRDAGVSCNIGGGYEFLYPHRV</sequence>
<organism evidence="2 3">
    <name type="scientific">Colletotrichum sojae</name>
    <dbReference type="NCBI Taxonomy" id="2175907"/>
    <lineage>
        <taxon>Eukaryota</taxon>
        <taxon>Fungi</taxon>
        <taxon>Dikarya</taxon>
        <taxon>Ascomycota</taxon>
        <taxon>Pezizomycotina</taxon>
        <taxon>Sordariomycetes</taxon>
        <taxon>Hypocreomycetidae</taxon>
        <taxon>Glomerellales</taxon>
        <taxon>Glomerellaceae</taxon>
        <taxon>Colletotrichum</taxon>
        <taxon>Colletotrichum orchidearum species complex</taxon>
    </lineage>
</organism>
<comment type="caution">
    <text evidence="2">The sequence shown here is derived from an EMBL/GenBank/DDBJ whole genome shotgun (WGS) entry which is preliminary data.</text>
</comment>
<dbReference type="EMBL" id="WIGN01000256">
    <property type="protein sequence ID" value="KAF6802863.1"/>
    <property type="molecule type" value="Genomic_DNA"/>
</dbReference>
<dbReference type="AlphaFoldDB" id="A0A8H6MNW1"/>
<dbReference type="Pfam" id="PF12937">
    <property type="entry name" value="F-box-like"/>
    <property type="match status" value="1"/>
</dbReference>
<name>A0A8H6MNW1_9PEZI</name>
<keyword evidence="3" id="KW-1185">Reference proteome</keyword>
<proteinExistence type="predicted"/>
<reference evidence="2 3" key="1">
    <citation type="journal article" date="2020" name="Phytopathology">
        <title>Genome Sequence Resources of Colletotrichum truncatum, C. plurivorum, C. musicola, and C. sojae: Four Species Pathogenic to Soybean (Glycine max).</title>
        <authorList>
            <person name="Rogerio F."/>
            <person name="Boufleur T.R."/>
            <person name="Ciampi-Guillardi M."/>
            <person name="Sukno S.A."/>
            <person name="Thon M.R."/>
            <person name="Massola Junior N.S."/>
            <person name="Baroncelli R."/>
        </authorList>
    </citation>
    <scope>NUCLEOTIDE SEQUENCE [LARGE SCALE GENOMIC DNA]</scope>
    <source>
        <strain evidence="2 3">LFN0009</strain>
    </source>
</reference>
<gene>
    <name evidence="2" type="ORF">CSOJ01_11287</name>
</gene>
<protein>
    <recommendedName>
        <fullName evidence="1">F-box domain-containing protein</fullName>
    </recommendedName>
</protein>
<evidence type="ECO:0000313" key="2">
    <source>
        <dbReference type="EMBL" id="KAF6802863.1"/>
    </source>
</evidence>
<dbReference type="InterPro" id="IPR001810">
    <property type="entry name" value="F-box_dom"/>
</dbReference>